<evidence type="ECO:0000313" key="2">
    <source>
        <dbReference type="Proteomes" id="UP000703822"/>
    </source>
</evidence>
<organism evidence="1 2">
    <name type="scientific">Streptococcus vestibularis</name>
    <dbReference type="NCBI Taxonomy" id="1343"/>
    <lineage>
        <taxon>Bacteria</taxon>
        <taxon>Bacillati</taxon>
        <taxon>Bacillota</taxon>
        <taxon>Bacilli</taxon>
        <taxon>Lactobacillales</taxon>
        <taxon>Streptococcaceae</taxon>
        <taxon>Streptococcus</taxon>
    </lineage>
</organism>
<proteinExistence type="predicted"/>
<gene>
    <name evidence="1" type="ORF">KH901_06040</name>
</gene>
<name>A0A943LTB3_STRVE</name>
<dbReference type="Proteomes" id="UP000703822">
    <property type="component" value="Unassembled WGS sequence"/>
</dbReference>
<protein>
    <submittedName>
        <fullName evidence="1">Uncharacterized protein</fullName>
    </submittedName>
</protein>
<dbReference type="AlphaFoldDB" id="A0A943LTB3"/>
<comment type="caution">
    <text evidence="1">The sequence shown here is derived from an EMBL/GenBank/DDBJ whole genome shotgun (WGS) entry which is preliminary data.</text>
</comment>
<evidence type="ECO:0000313" key="1">
    <source>
        <dbReference type="EMBL" id="MBS6098004.1"/>
    </source>
</evidence>
<accession>A0A943LTB3</accession>
<sequence>MNPVCVGDWSPDFWVSFPCSHSECGSHTLLISVLPIDNIEDYNNHPSLKHAFTIQEDPQRIHEGVEAGAAFGSSPEVTTWVSAHGSGGGTHNVPFFVPGAGELWLRAEKRVLRQSV</sequence>
<reference evidence="1" key="1">
    <citation type="submission" date="2021-05" db="EMBL/GenBank/DDBJ databases">
        <title>Infant gut strain persistence is associated with maternal origin, phylogeny, and functional potential including surface adhesion and iron acquisition.</title>
        <authorList>
            <person name="Lou Y.C."/>
        </authorList>
    </citation>
    <scope>NUCLEOTIDE SEQUENCE</scope>
    <source>
        <strain evidence="1">L3_122_031G1_dasL3_122_031G1_maxbin2.maxbin.025s ta_sub</strain>
    </source>
</reference>
<dbReference type="EMBL" id="JAHAGS010000134">
    <property type="protein sequence ID" value="MBS6098004.1"/>
    <property type="molecule type" value="Genomic_DNA"/>
</dbReference>